<feature type="region of interest" description="Disordered" evidence="9">
    <location>
        <begin position="39"/>
        <end position="67"/>
    </location>
</feature>
<name>A0A9P9EPA8_9HYPO</name>
<feature type="compositionally biased region" description="Polar residues" evidence="9">
    <location>
        <begin position="648"/>
        <end position="658"/>
    </location>
</feature>
<dbReference type="AlphaFoldDB" id="A0A9P9EPA8"/>
<organism evidence="10 11">
    <name type="scientific">Dactylonectria macrodidyma</name>
    <dbReference type="NCBI Taxonomy" id="307937"/>
    <lineage>
        <taxon>Eukaryota</taxon>
        <taxon>Fungi</taxon>
        <taxon>Dikarya</taxon>
        <taxon>Ascomycota</taxon>
        <taxon>Pezizomycotina</taxon>
        <taxon>Sordariomycetes</taxon>
        <taxon>Hypocreomycetidae</taxon>
        <taxon>Hypocreales</taxon>
        <taxon>Nectriaceae</taxon>
        <taxon>Dactylonectria</taxon>
    </lineage>
</organism>
<keyword evidence="8" id="KW-0175">Coiled coil</keyword>
<dbReference type="GO" id="GO:0000976">
    <property type="term" value="F:transcription cis-regulatory region binding"/>
    <property type="evidence" value="ECO:0007669"/>
    <property type="project" value="TreeGrafter"/>
</dbReference>
<evidence type="ECO:0000256" key="9">
    <source>
        <dbReference type="SAM" id="MobiDB-lite"/>
    </source>
</evidence>
<reference evidence="10" key="1">
    <citation type="journal article" date="2021" name="Nat. Commun.">
        <title>Genetic determinants of endophytism in the Arabidopsis root mycobiome.</title>
        <authorList>
            <person name="Mesny F."/>
            <person name="Miyauchi S."/>
            <person name="Thiergart T."/>
            <person name="Pickel B."/>
            <person name="Atanasova L."/>
            <person name="Karlsson M."/>
            <person name="Huettel B."/>
            <person name="Barry K.W."/>
            <person name="Haridas S."/>
            <person name="Chen C."/>
            <person name="Bauer D."/>
            <person name="Andreopoulos W."/>
            <person name="Pangilinan J."/>
            <person name="LaButti K."/>
            <person name="Riley R."/>
            <person name="Lipzen A."/>
            <person name="Clum A."/>
            <person name="Drula E."/>
            <person name="Henrissat B."/>
            <person name="Kohler A."/>
            <person name="Grigoriev I.V."/>
            <person name="Martin F.M."/>
            <person name="Hacquard S."/>
        </authorList>
    </citation>
    <scope>NUCLEOTIDE SEQUENCE</scope>
    <source>
        <strain evidence="10">MPI-CAGE-AT-0147</strain>
    </source>
</reference>
<dbReference type="GO" id="GO:0008270">
    <property type="term" value="F:zinc ion binding"/>
    <property type="evidence" value="ECO:0007669"/>
    <property type="project" value="InterPro"/>
</dbReference>
<accession>A0A9P9EPA8</accession>
<dbReference type="InterPro" id="IPR036864">
    <property type="entry name" value="Zn2-C6_fun-type_DNA-bd_sf"/>
</dbReference>
<keyword evidence="5" id="KW-0238">DNA-binding</keyword>
<keyword evidence="2" id="KW-0479">Metal-binding</keyword>
<sequence length="725" mass="81206">MRRWRGGDRISSIVLVALFLYLWIALTLPNSTRTMSHEVSADASYEEGPRLQKQGATEGPVEGNTSSKRRRRVFSCETCQRLKCKCDYDFNLQSCRRCQTLRITCSRRETVEVGELMTSDVHAHSIQDRLSSTENALREIAAQLKALTNQIEQTSRRAADISPSSVECHPANEPETFGDSLEQVPDPADHAVHAAPIVVLRDLDRRYTGGPRRARVLTNVDLVEAGLLDADTAQDLIQVFFRHRSDKLILAESQKGMSSEFLREMSPFLHSVCCLQAIIYRGDIFGAAVHRKIYEHIRISLGKILLSIPLSLEDIQGVFLMSENVMVGPADTGKEYIDSWMLTGYCIKQAMLSISFSEIVKNIRTDIATAEDQRAIRLWAKISLDHLYWAATTGRPSSIPSSYLKHCELLLSFYKASMQDGMLLAEILLCTILLQKLEGQTNLDAEGQCPEFQAWKQKWNHLLLMPTASMLKIGYCSACLILIIRSLENLGENLQSTTLLSSISSDKSSTTRIVLNEQGTAKDETRAALRANASKHAQSIIETFLSMPTSMRDSIASNRCLCLGYSALILTHYDEAQSSISDQHKLNLIIRFEEWLSNAPGTTWAIMFGKLAKQKLMARVNSNNISRRNEEGVFHRPDGRKTHGNRGQGSFQTHSLGQKRTERAENGEVPVVTSMGEPINMTPSDAASVWSTPAPMRYEFQPEFVFPNMEDFFSGGFLDFSGLDQ</sequence>
<dbReference type="PANTHER" id="PTHR31845:SF34">
    <property type="entry name" value="TRANSCRIPTIONAL ACTIVATOR OF PROTEASES PRTT"/>
    <property type="match status" value="1"/>
</dbReference>
<evidence type="ECO:0000256" key="6">
    <source>
        <dbReference type="ARBA" id="ARBA00023163"/>
    </source>
</evidence>
<comment type="caution">
    <text evidence="10">The sequence shown here is derived from an EMBL/GenBank/DDBJ whole genome shotgun (WGS) entry which is preliminary data.</text>
</comment>
<evidence type="ECO:0000256" key="3">
    <source>
        <dbReference type="ARBA" id="ARBA00022833"/>
    </source>
</evidence>
<proteinExistence type="predicted"/>
<dbReference type="OrthoDB" id="2595934at2759"/>
<dbReference type="PANTHER" id="PTHR31845">
    <property type="entry name" value="FINGER DOMAIN PROTEIN, PUTATIVE-RELATED"/>
    <property type="match status" value="1"/>
</dbReference>
<dbReference type="GO" id="GO:0005634">
    <property type="term" value="C:nucleus"/>
    <property type="evidence" value="ECO:0007669"/>
    <property type="project" value="UniProtKB-SubCell"/>
</dbReference>
<keyword evidence="6" id="KW-0804">Transcription</keyword>
<evidence type="ECO:0000256" key="1">
    <source>
        <dbReference type="ARBA" id="ARBA00004123"/>
    </source>
</evidence>
<comment type="subcellular location">
    <subcellularLocation>
        <location evidence="1">Nucleus</location>
    </subcellularLocation>
</comment>
<dbReference type="SUPFAM" id="SSF57701">
    <property type="entry name" value="Zn2/Cys6 DNA-binding domain"/>
    <property type="match status" value="1"/>
</dbReference>
<evidence type="ECO:0000256" key="4">
    <source>
        <dbReference type="ARBA" id="ARBA00023015"/>
    </source>
</evidence>
<feature type="coiled-coil region" evidence="8">
    <location>
        <begin position="130"/>
        <end position="157"/>
    </location>
</feature>
<keyword evidence="4" id="KW-0805">Transcription regulation</keyword>
<evidence type="ECO:0000256" key="5">
    <source>
        <dbReference type="ARBA" id="ARBA00023125"/>
    </source>
</evidence>
<dbReference type="InterPro" id="IPR051089">
    <property type="entry name" value="prtT"/>
</dbReference>
<dbReference type="GO" id="GO:0000981">
    <property type="term" value="F:DNA-binding transcription factor activity, RNA polymerase II-specific"/>
    <property type="evidence" value="ECO:0007669"/>
    <property type="project" value="InterPro"/>
</dbReference>
<keyword evidence="7" id="KW-0539">Nucleus</keyword>
<feature type="region of interest" description="Disordered" evidence="9">
    <location>
        <begin position="633"/>
        <end position="663"/>
    </location>
</feature>
<evidence type="ECO:0000256" key="7">
    <source>
        <dbReference type="ARBA" id="ARBA00023242"/>
    </source>
</evidence>
<dbReference type="EMBL" id="JAGMUV010000011">
    <property type="protein sequence ID" value="KAH7141083.1"/>
    <property type="molecule type" value="Genomic_DNA"/>
</dbReference>
<keyword evidence="11" id="KW-1185">Reference proteome</keyword>
<protein>
    <recommendedName>
        <fullName evidence="12">Zn(2)-C6 fungal-type domain-containing protein</fullName>
    </recommendedName>
</protein>
<dbReference type="Gene3D" id="4.10.240.10">
    <property type="entry name" value="Zn(2)-C6 fungal-type DNA-binding domain"/>
    <property type="match status" value="1"/>
</dbReference>
<dbReference type="Proteomes" id="UP000738349">
    <property type="component" value="Unassembled WGS sequence"/>
</dbReference>
<evidence type="ECO:0008006" key="12">
    <source>
        <dbReference type="Google" id="ProtNLM"/>
    </source>
</evidence>
<evidence type="ECO:0000313" key="11">
    <source>
        <dbReference type="Proteomes" id="UP000738349"/>
    </source>
</evidence>
<evidence type="ECO:0000313" key="10">
    <source>
        <dbReference type="EMBL" id="KAH7141083.1"/>
    </source>
</evidence>
<evidence type="ECO:0000256" key="2">
    <source>
        <dbReference type="ARBA" id="ARBA00022723"/>
    </source>
</evidence>
<keyword evidence="3" id="KW-0862">Zinc</keyword>
<evidence type="ECO:0000256" key="8">
    <source>
        <dbReference type="SAM" id="Coils"/>
    </source>
</evidence>
<gene>
    <name evidence="10" type="ORF">EDB81DRAFT_799382</name>
</gene>